<dbReference type="AlphaFoldDB" id="A0AA40D703"/>
<evidence type="ECO:0000313" key="6">
    <source>
        <dbReference type="Proteomes" id="UP001174997"/>
    </source>
</evidence>
<protein>
    <submittedName>
        <fullName evidence="5">Baculoviral IAP repeat-containing protein</fullName>
    </submittedName>
</protein>
<feature type="domain" description="UBC core" evidence="4">
    <location>
        <begin position="571"/>
        <end position="727"/>
    </location>
</feature>
<dbReference type="InterPro" id="IPR016135">
    <property type="entry name" value="UBQ-conjugating_enzyme/RWD"/>
</dbReference>
<dbReference type="PANTHER" id="PTHR46116:SF39">
    <property type="entry name" value="BACULOVIRAL IAP REPEAT-CONTAINING PROTEIN 6"/>
    <property type="match status" value="1"/>
</dbReference>
<dbReference type="Gene3D" id="3.10.110.10">
    <property type="entry name" value="Ubiquitin Conjugating Enzyme"/>
    <property type="match status" value="1"/>
</dbReference>
<dbReference type="CDD" id="cd23810">
    <property type="entry name" value="UBCc_BIRC6"/>
    <property type="match status" value="1"/>
</dbReference>
<feature type="compositionally biased region" description="Polar residues" evidence="3">
    <location>
        <begin position="320"/>
        <end position="335"/>
    </location>
</feature>
<accession>A0AA40D703</accession>
<evidence type="ECO:0000259" key="4">
    <source>
        <dbReference type="PROSITE" id="PS50127"/>
    </source>
</evidence>
<evidence type="ECO:0000256" key="1">
    <source>
        <dbReference type="ARBA" id="ARBA00022679"/>
    </source>
</evidence>
<keyword evidence="6" id="KW-1185">Reference proteome</keyword>
<dbReference type="EMBL" id="JAULSY010000123">
    <property type="protein sequence ID" value="KAK0664028.1"/>
    <property type="molecule type" value="Genomic_DNA"/>
</dbReference>
<evidence type="ECO:0000256" key="3">
    <source>
        <dbReference type="SAM" id="MobiDB-lite"/>
    </source>
</evidence>
<feature type="region of interest" description="Disordered" evidence="3">
    <location>
        <begin position="93"/>
        <end position="142"/>
    </location>
</feature>
<reference evidence="5" key="1">
    <citation type="submission" date="2023-06" db="EMBL/GenBank/DDBJ databases">
        <title>Genome-scale phylogeny and comparative genomics of the fungal order Sordariales.</title>
        <authorList>
            <consortium name="Lawrence Berkeley National Laboratory"/>
            <person name="Hensen N."/>
            <person name="Bonometti L."/>
            <person name="Westerberg I."/>
            <person name="Brannstrom I.O."/>
            <person name="Guillou S."/>
            <person name="Cros-Aarteil S."/>
            <person name="Calhoun S."/>
            <person name="Haridas S."/>
            <person name="Kuo A."/>
            <person name="Mondo S."/>
            <person name="Pangilinan J."/>
            <person name="Riley R."/>
            <person name="Labutti K."/>
            <person name="Andreopoulos B."/>
            <person name="Lipzen A."/>
            <person name="Chen C."/>
            <person name="Yanf M."/>
            <person name="Daum C."/>
            <person name="Ng V."/>
            <person name="Clum A."/>
            <person name="Steindorff A."/>
            <person name="Ohm R."/>
            <person name="Martin F."/>
            <person name="Silar P."/>
            <person name="Natvig D."/>
            <person name="Lalanne C."/>
            <person name="Gautier V."/>
            <person name="Ament-Velasquez S.L."/>
            <person name="Kruys A."/>
            <person name="Hutchinson M.I."/>
            <person name="Powell A.J."/>
            <person name="Barry K."/>
            <person name="Miller A.N."/>
            <person name="Grigoriev I.V."/>
            <person name="Debuchy R."/>
            <person name="Gladieux P."/>
            <person name="Thoren M.H."/>
            <person name="Johannesson H."/>
        </authorList>
    </citation>
    <scope>NUCLEOTIDE SEQUENCE</scope>
    <source>
        <strain evidence="5">CBS 307.81</strain>
    </source>
</reference>
<proteinExistence type="predicted"/>
<feature type="compositionally biased region" description="Polar residues" evidence="3">
    <location>
        <begin position="43"/>
        <end position="52"/>
    </location>
</feature>
<evidence type="ECO:0000256" key="2">
    <source>
        <dbReference type="ARBA" id="ARBA00022786"/>
    </source>
</evidence>
<dbReference type="GO" id="GO:0016740">
    <property type="term" value="F:transferase activity"/>
    <property type="evidence" value="ECO:0007669"/>
    <property type="project" value="UniProtKB-KW"/>
</dbReference>
<feature type="compositionally biased region" description="Polar residues" evidence="3">
    <location>
        <begin position="122"/>
        <end position="131"/>
    </location>
</feature>
<keyword evidence="2" id="KW-0833">Ubl conjugation pathway</keyword>
<dbReference type="InterPro" id="IPR000608">
    <property type="entry name" value="UBC"/>
</dbReference>
<feature type="compositionally biased region" description="Polar residues" evidence="3">
    <location>
        <begin position="59"/>
        <end position="78"/>
    </location>
</feature>
<comment type="caution">
    <text evidence="5">The sequence shown here is derived from an EMBL/GenBank/DDBJ whole genome shotgun (WGS) entry which is preliminary data.</text>
</comment>
<feature type="compositionally biased region" description="Low complexity" evidence="3">
    <location>
        <begin position="110"/>
        <end position="121"/>
    </location>
</feature>
<feature type="region of interest" description="Disordered" evidence="3">
    <location>
        <begin position="312"/>
        <end position="335"/>
    </location>
</feature>
<keyword evidence="1" id="KW-0808">Transferase</keyword>
<organism evidence="5 6">
    <name type="scientific">Cercophora samala</name>
    <dbReference type="NCBI Taxonomy" id="330535"/>
    <lineage>
        <taxon>Eukaryota</taxon>
        <taxon>Fungi</taxon>
        <taxon>Dikarya</taxon>
        <taxon>Ascomycota</taxon>
        <taxon>Pezizomycotina</taxon>
        <taxon>Sordariomycetes</taxon>
        <taxon>Sordariomycetidae</taxon>
        <taxon>Sordariales</taxon>
        <taxon>Lasiosphaeriaceae</taxon>
        <taxon>Cercophora</taxon>
    </lineage>
</organism>
<dbReference type="Pfam" id="PF00179">
    <property type="entry name" value="UQ_con"/>
    <property type="match status" value="1"/>
</dbReference>
<evidence type="ECO:0000313" key="5">
    <source>
        <dbReference type="EMBL" id="KAK0664028.1"/>
    </source>
</evidence>
<feature type="region of interest" description="Disordered" evidence="3">
    <location>
        <begin position="1"/>
        <end position="79"/>
    </location>
</feature>
<dbReference type="PROSITE" id="PS50127">
    <property type="entry name" value="UBC_2"/>
    <property type="match status" value="1"/>
</dbReference>
<dbReference type="SMART" id="SM00212">
    <property type="entry name" value="UBCc"/>
    <property type="match status" value="1"/>
</dbReference>
<gene>
    <name evidence="5" type="ORF">QBC41DRAFT_21624</name>
</gene>
<dbReference type="Proteomes" id="UP001174997">
    <property type="component" value="Unassembled WGS sequence"/>
</dbReference>
<dbReference type="PANTHER" id="PTHR46116">
    <property type="entry name" value="(E3-INDEPENDENT) E2 UBIQUITIN-CONJUGATING ENZYME"/>
    <property type="match status" value="1"/>
</dbReference>
<feature type="region of interest" description="Disordered" evidence="3">
    <location>
        <begin position="156"/>
        <end position="181"/>
    </location>
</feature>
<dbReference type="SUPFAM" id="SSF54495">
    <property type="entry name" value="UBC-like"/>
    <property type="match status" value="1"/>
</dbReference>
<name>A0AA40D703_9PEZI</name>
<sequence length="822" mass="90063">MPPLKERLGMRIQKVQNMFRPSKRRIAEDDASSQPPKQLRTMLAQTKTSAQDSPYLMPPSTSVPGSSKGNQFASTSPSGDHYPLAYTAMPFIESGDLPGSSRENPIDLDAPPSRSSRSASSFRQTNHSGSGNPIYAGGGESQALNDETIARTLQEEEHEYENQQGSGPEFSGPPTEEEMQDQLGKFKEKYHRWKCHKCQRRQDMTPDTLVKETKSMLKAGMIHPFIKCRKCRYHGCGDCGTRTTVLGRKTDTVVKVNDAIQAFWCCSGGRTFVIFSLLCGYEAPTTTKIPTPPSKGQPPQLPSQQKTTVFAKGTGYGGSHSASPPNQSTKHTPTSEPAEAVSYFLTLAEVLPSVDEEEFVSTPGLRVMINTSPMLRVACEILRSAAIGEMDKRAGIIRAALLFVQRVSRNWDTASCIFHEQILFPPSQQLLMASMSCPKQAMPSNKVKPETAQSAYTVVGNLAVACRVFLDGSKSFAADNDEAICIAVQVYELQQSLDAMKPASEPEPLVSASTTSTVVTRSKSKKLGCIEAAAIMADYHKHHGVMGIEDDVLVANVFSGFKTREVSSTGARMRKLYTQISSLHADLPDGIYVRYGESRPDVLKVLIFGPKSTPYEHGIFLFDMFCDHDFPQSPPKVKFLTTGGGKVRFNPNLYADGKVCLSLLGTWGGPTWVPDVSTILQVLVSIQSMIFVERPYFNEPGYENVSDLTPSEAYDRNVEYNTIHHAIMPWLQAFSQPSSTSPSRNAATPADCKIWGDIALKHFELQGPAILAKVNEWKSKPSAKVKDHMVAVLEKVLNGPLAVPKVSAGVEEADTTSKEPSK</sequence>